<dbReference type="InterPro" id="IPR036198">
    <property type="entry name" value="Ecotin_sf"/>
</dbReference>
<dbReference type="GO" id="GO:0004867">
    <property type="term" value="F:serine-type endopeptidase inhibitor activity"/>
    <property type="evidence" value="ECO:0007669"/>
    <property type="project" value="InterPro"/>
</dbReference>
<gene>
    <name evidence="2" type="ORF">CRECT_1683</name>
</gene>
<evidence type="ECO:0000313" key="3">
    <source>
        <dbReference type="Proteomes" id="UP000502377"/>
    </source>
</evidence>
<dbReference type="Proteomes" id="UP000502377">
    <property type="component" value="Chromosome"/>
</dbReference>
<dbReference type="Gene3D" id="2.60.40.550">
    <property type="entry name" value="Ecotin"/>
    <property type="match status" value="1"/>
</dbReference>
<sequence length="142" mass="16267">MRKILFATLALAPMLLVGGQPQKQLNVFELPVSKLPSEKFIIEAAFSKEVETDCNGAFLLGGKLEEMDTDKGFYYEFSGKDELAQTLMLCNEEKKKRKIYYELKQALPYVSPVKIMAPSDVKVELRVFRFEKSIKPKIERPK</sequence>
<accession>A0A6G5QPD1</accession>
<dbReference type="SUPFAM" id="SSF49772">
    <property type="entry name" value="Ecotin, trypsin inhibitor"/>
    <property type="match status" value="1"/>
</dbReference>
<reference evidence="2 3" key="1">
    <citation type="submission" date="2016-07" db="EMBL/GenBank/DDBJ databases">
        <title>Comparative genomics of the Campylobacter concisus group.</title>
        <authorList>
            <person name="Miller W.G."/>
            <person name="Yee E."/>
            <person name="Chapman M.H."/>
            <person name="Huynh S."/>
            <person name="Bono J.L."/>
            <person name="On S.L.W."/>
            <person name="StLeger J."/>
            <person name="Foster G."/>
            <person name="Parker C.T."/>
        </authorList>
    </citation>
    <scope>NUCLEOTIDE SEQUENCE [LARGE SCALE GENOMIC DNA]</scope>
    <source>
        <strain evidence="2 3">ATCC 33238</strain>
    </source>
</reference>
<name>A0A6G5QPD1_CAMRE</name>
<evidence type="ECO:0000313" key="2">
    <source>
        <dbReference type="EMBL" id="QCD47316.1"/>
    </source>
</evidence>
<evidence type="ECO:0000256" key="1">
    <source>
        <dbReference type="ARBA" id="ARBA00010558"/>
    </source>
</evidence>
<organism evidence="2 3">
    <name type="scientific">Campylobacter rectus</name>
    <name type="common">Wolinella recta</name>
    <dbReference type="NCBI Taxonomy" id="203"/>
    <lineage>
        <taxon>Bacteria</taxon>
        <taxon>Pseudomonadati</taxon>
        <taxon>Campylobacterota</taxon>
        <taxon>Epsilonproteobacteria</taxon>
        <taxon>Campylobacterales</taxon>
        <taxon>Campylobacteraceae</taxon>
        <taxon>Campylobacter</taxon>
    </lineage>
</organism>
<dbReference type="EMBL" id="CP012543">
    <property type="protein sequence ID" value="QCD47316.1"/>
    <property type="molecule type" value="Genomic_DNA"/>
</dbReference>
<dbReference type="KEGG" id="crx:CRECT_1683"/>
<protein>
    <submittedName>
        <fullName evidence="2">Putative Ecotin domain protein</fullName>
    </submittedName>
</protein>
<dbReference type="Pfam" id="PF03974">
    <property type="entry name" value="Ecotin"/>
    <property type="match status" value="1"/>
</dbReference>
<proteinExistence type="inferred from homology"/>
<dbReference type="RefSeq" id="WP_004320172.1">
    <property type="nucleotide sequence ID" value="NZ_CAURIV010000012.1"/>
</dbReference>
<dbReference type="InterPro" id="IPR005658">
    <property type="entry name" value="Prot_inh_ecotin"/>
</dbReference>
<dbReference type="AlphaFoldDB" id="A0A6G5QPD1"/>
<comment type="similarity">
    <text evidence="1">Belongs to the protease inhibitor I11 (ecotin) family.</text>
</comment>